<name>A0AAN4UUZ9_9RHOB</name>
<dbReference type="RefSeq" id="WP_035840358.1">
    <property type="nucleotide sequence ID" value="NZ_BNAB01000033.1"/>
</dbReference>
<dbReference type="Proteomes" id="UP000199541">
    <property type="component" value="Unassembled WGS sequence"/>
</dbReference>
<keyword evidence="5" id="KW-1185">Reference proteome</keyword>
<keyword evidence="2" id="KW-0472">Membrane</keyword>
<gene>
    <name evidence="3" type="ORF">GCM10008024_39610</name>
    <name evidence="4" type="ORF">SAMN05444006_13521</name>
</gene>
<sequence>MPELIRMYIRNVLIGWALAAVFVALLIGFNIAGLGHLVLETRGGWLAAGMLWVANAAVFAGVQFAIAVMRMAEDDGPRGGTRLRLPPGTPIPVRAEATAPRKAAFRRR</sequence>
<dbReference type="Proteomes" id="UP000634647">
    <property type="component" value="Unassembled WGS sequence"/>
</dbReference>
<accession>A0AAN4UUZ9</accession>
<dbReference type="EMBL" id="FNOB01000035">
    <property type="protein sequence ID" value="SDX86645.1"/>
    <property type="molecule type" value="Genomic_DNA"/>
</dbReference>
<evidence type="ECO:0000313" key="5">
    <source>
        <dbReference type="Proteomes" id="UP000199541"/>
    </source>
</evidence>
<evidence type="ECO:0000313" key="4">
    <source>
        <dbReference type="EMBL" id="SDX86645.1"/>
    </source>
</evidence>
<reference evidence="3" key="3">
    <citation type="submission" date="2023-06" db="EMBL/GenBank/DDBJ databases">
        <authorList>
            <person name="Sun Q."/>
            <person name="Zhou Y."/>
        </authorList>
    </citation>
    <scope>NUCLEOTIDE SEQUENCE</scope>
    <source>
        <strain evidence="3">CGMCC 1.10859</strain>
    </source>
</reference>
<evidence type="ECO:0000256" key="1">
    <source>
        <dbReference type="SAM" id="MobiDB-lite"/>
    </source>
</evidence>
<reference evidence="4 5" key="2">
    <citation type="submission" date="2016-10" db="EMBL/GenBank/DDBJ databases">
        <authorList>
            <person name="Varghese N."/>
            <person name="Submissions S."/>
        </authorList>
    </citation>
    <scope>NUCLEOTIDE SEQUENCE [LARGE SCALE GENOMIC DNA]</scope>
    <source>
        <strain evidence="4 5">DSM 24802</strain>
    </source>
</reference>
<protein>
    <submittedName>
        <fullName evidence="3">Uncharacterized protein</fullName>
    </submittedName>
</protein>
<feature type="transmembrane region" description="Helical" evidence="2">
    <location>
        <begin position="45"/>
        <end position="68"/>
    </location>
</feature>
<comment type="caution">
    <text evidence="3">The sequence shown here is derived from an EMBL/GenBank/DDBJ whole genome shotgun (WGS) entry which is preliminary data.</text>
</comment>
<evidence type="ECO:0000256" key="2">
    <source>
        <dbReference type="SAM" id="Phobius"/>
    </source>
</evidence>
<keyword evidence="2" id="KW-1133">Transmembrane helix</keyword>
<reference evidence="3" key="1">
    <citation type="journal article" date="2014" name="Int. J. Syst. Evol. Microbiol.">
        <title>Complete genome sequence of Corynebacterium casei LMG S-19264T (=DSM 44701T), isolated from a smear-ripened cheese.</title>
        <authorList>
            <consortium name="US DOE Joint Genome Institute (JGI-PGF)"/>
            <person name="Walter F."/>
            <person name="Albersmeier A."/>
            <person name="Kalinowski J."/>
            <person name="Ruckert C."/>
        </authorList>
    </citation>
    <scope>NUCLEOTIDE SEQUENCE</scope>
    <source>
        <strain evidence="3">CGMCC 1.10859</strain>
    </source>
</reference>
<feature type="region of interest" description="Disordered" evidence="1">
    <location>
        <begin position="76"/>
        <end position="108"/>
    </location>
</feature>
<dbReference type="EMBL" id="BNAB01000033">
    <property type="protein sequence ID" value="GHE06148.1"/>
    <property type="molecule type" value="Genomic_DNA"/>
</dbReference>
<organism evidence="3 6">
    <name type="scientific">Allgaiera indica</name>
    <dbReference type="NCBI Taxonomy" id="765699"/>
    <lineage>
        <taxon>Bacteria</taxon>
        <taxon>Pseudomonadati</taxon>
        <taxon>Pseudomonadota</taxon>
        <taxon>Alphaproteobacteria</taxon>
        <taxon>Rhodobacterales</taxon>
        <taxon>Paracoccaceae</taxon>
        <taxon>Allgaiera</taxon>
    </lineage>
</organism>
<evidence type="ECO:0000313" key="6">
    <source>
        <dbReference type="Proteomes" id="UP000634647"/>
    </source>
</evidence>
<feature type="transmembrane region" description="Helical" evidence="2">
    <location>
        <begin position="12"/>
        <end position="39"/>
    </location>
</feature>
<evidence type="ECO:0000313" key="3">
    <source>
        <dbReference type="EMBL" id="GHE06148.1"/>
    </source>
</evidence>
<proteinExistence type="predicted"/>
<dbReference type="AlphaFoldDB" id="A0AAN4UUZ9"/>
<keyword evidence="2" id="KW-0812">Transmembrane</keyword>